<proteinExistence type="predicted"/>
<dbReference type="GeneID" id="54164013"/>
<accession>A0A1E5ARL1</accession>
<reference evidence="1 2" key="1">
    <citation type="submission" date="2019-11" db="EMBL/GenBank/DDBJ databases">
        <title>Using colonization assays and comparative genomics to discover symbiosis behaviors and factors in Vibrio fischeri.</title>
        <authorList>
            <person name="Bongrand C."/>
            <person name="Moriano-Gutierrez S."/>
            <person name="Arevalo P."/>
            <person name="Mcfall-Ngai M."/>
            <person name="Visick K."/>
            <person name="Polz M.F."/>
            <person name="Ruby E.G."/>
        </authorList>
    </citation>
    <scope>NUCLEOTIDE SEQUENCE [LARGE SCALE GENOMIC DNA]</scope>
    <source>
        <strain evidence="2">emors.4.1</strain>
    </source>
</reference>
<evidence type="ECO:0000313" key="2">
    <source>
        <dbReference type="Proteomes" id="UP000448038"/>
    </source>
</evidence>
<dbReference type="AlphaFoldDB" id="A0A1E5ARL1"/>
<protein>
    <submittedName>
        <fullName evidence="1">Uncharacterized protein</fullName>
    </submittedName>
</protein>
<organism evidence="1 2">
    <name type="scientific">Aliivibrio fischeri</name>
    <name type="common">Vibrio fischeri</name>
    <dbReference type="NCBI Taxonomy" id="668"/>
    <lineage>
        <taxon>Bacteria</taxon>
        <taxon>Pseudomonadati</taxon>
        <taxon>Pseudomonadota</taxon>
        <taxon>Gammaproteobacteria</taxon>
        <taxon>Vibrionales</taxon>
        <taxon>Vibrionaceae</taxon>
        <taxon>Aliivibrio</taxon>
    </lineage>
</organism>
<comment type="caution">
    <text evidence="1">The sequence shown here is derived from an EMBL/GenBank/DDBJ whole genome shotgun (WGS) entry which is preliminary data.</text>
</comment>
<dbReference type="RefSeq" id="WP_011261940.1">
    <property type="nucleotide sequence ID" value="NZ_CAWMFT010000012.1"/>
</dbReference>
<name>A0A1E5ARL1_ALIFS</name>
<sequence length="155" mass="18007">MMSVFVLFLNGCSSSDPLTMQIDPVNVKAQMYTYSDLNKNQNELWEITHQYLMNHYEQHQTEIRVMDRANASFIGKGIVKWKISPTTPLYCYSAYDFRFMARDNKARLQLKLLPGVPSLSGCHDWELPSEYGYKQILDKFEAISTQLNHELIGED</sequence>
<evidence type="ECO:0000313" key="1">
    <source>
        <dbReference type="EMBL" id="MUK49947.1"/>
    </source>
</evidence>
<dbReference type="Proteomes" id="UP000448038">
    <property type="component" value="Unassembled WGS sequence"/>
</dbReference>
<gene>
    <name evidence="1" type="ORF">GNP88_12290</name>
</gene>
<dbReference type="EMBL" id="WOBN01000019">
    <property type="protein sequence ID" value="MUK49947.1"/>
    <property type="molecule type" value="Genomic_DNA"/>
</dbReference>